<feature type="region of interest" description="Disordered" evidence="1">
    <location>
        <begin position="277"/>
        <end position="296"/>
    </location>
</feature>
<sequence length="296" mass="33956">MMWIDQRSWGEDDVDQGALKEALRILLQRRRSELSPSDYGFTRHAPQGRRAAGGGLTQPQVDQVLGFGRGTYERLENGRLNNAPEHVLKGVGELFKLNPHEWVWLWRMTWRRDPPYPLHPDTEEEIPGSWLRVLNSIPHAAYITNHRWELVAYNRQFTRIFPGQRIPKNTMEWMLLDRDARTVLGDWKTSWAPLVAPHVWAARAAHPTDAYLADLEQRILADPDAGPIYRDFGPIWVHPDGACRPYNHPDHGPGWMSLHTSSPKTSSTFSTMTMIFDPGEQPPQPLPPLRARYLGA</sequence>
<dbReference type="PANTHER" id="PTHR35010:SF2">
    <property type="entry name" value="BLL4672 PROTEIN"/>
    <property type="match status" value="1"/>
</dbReference>
<dbReference type="Pfam" id="PF17765">
    <property type="entry name" value="MLTR_LBD"/>
    <property type="match status" value="1"/>
</dbReference>
<gene>
    <name evidence="3" type="ORF">ACFP3J_03200</name>
</gene>
<dbReference type="InterPro" id="IPR041413">
    <property type="entry name" value="MLTR_LBD"/>
</dbReference>
<reference evidence="4" key="1">
    <citation type="journal article" date="2019" name="Int. J. Syst. Evol. Microbiol.">
        <title>The Global Catalogue of Microorganisms (GCM) 10K type strain sequencing project: providing services to taxonomists for standard genome sequencing and annotation.</title>
        <authorList>
            <consortium name="The Broad Institute Genomics Platform"/>
            <consortium name="The Broad Institute Genome Sequencing Center for Infectious Disease"/>
            <person name="Wu L."/>
            <person name="Ma J."/>
        </authorList>
    </citation>
    <scope>NUCLEOTIDE SEQUENCE [LARGE SCALE GENOMIC DNA]</scope>
    <source>
        <strain evidence="4">KCTC 5701</strain>
    </source>
</reference>
<evidence type="ECO:0000313" key="3">
    <source>
        <dbReference type="EMBL" id="MFC5654500.1"/>
    </source>
</evidence>
<accession>A0ABW0W9K1</accession>
<evidence type="ECO:0000256" key="1">
    <source>
        <dbReference type="SAM" id="MobiDB-lite"/>
    </source>
</evidence>
<dbReference type="RefSeq" id="WP_344347270.1">
    <property type="nucleotide sequence ID" value="NZ_BAAASM010000009.1"/>
</dbReference>
<feature type="domain" description="MmyB-like transcription regulator ligand binding" evidence="2">
    <location>
        <begin position="130"/>
        <end position="279"/>
    </location>
</feature>
<organism evidence="3 4">
    <name type="scientific">Streptomyces nogalater</name>
    <dbReference type="NCBI Taxonomy" id="38314"/>
    <lineage>
        <taxon>Bacteria</taxon>
        <taxon>Bacillati</taxon>
        <taxon>Actinomycetota</taxon>
        <taxon>Actinomycetes</taxon>
        <taxon>Kitasatosporales</taxon>
        <taxon>Streptomycetaceae</taxon>
        <taxon>Streptomyces</taxon>
    </lineage>
</organism>
<evidence type="ECO:0000313" key="4">
    <source>
        <dbReference type="Proteomes" id="UP001596065"/>
    </source>
</evidence>
<dbReference type="Gene3D" id="3.30.450.180">
    <property type="match status" value="1"/>
</dbReference>
<keyword evidence="4" id="KW-1185">Reference proteome</keyword>
<name>A0ABW0W9K1_STRNO</name>
<evidence type="ECO:0000259" key="2">
    <source>
        <dbReference type="Pfam" id="PF17765"/>
    </source>
</evidence>
<dbReference type="Proteomes" id="UP001596065">
    <property type="component" value="Unassembled WGS sequence"/>
</dbReference>
<comment type="caution">
    <text evidence="3">The sequence shown here is derived from an EMBL/GenBank/DDBJ whole genome shotgun (WGS) entry which is preliminary data.</text>
</comment>
<dbReference type="EMBL" id="JBHSOE010000003">
    <property type="protein sequence ID" value="MFC5654500.1"/>
    <property type="molecule type" value="Genomic_DNA"/>
</dbReference>
<proteinExistence type="predicted"/>
<protein>
    <submittedName>
        <fullName evidence="3">Helix-turn-helix domain-containing protein</fullName>
    </submittedName>
</protein>
<dbReference type="PANTHER" id="PTHR35010">
    <property type="entry name" value="BLL4672 PROTEIN-RELATED"/>
    <property type="match status" value="1"/>
</dbReference>
<feature type="region of interest" description="Disordered" evidence="1">
    <location>
        <begin position="37"/>
        <end position="56"/>
    </location>
</feature>